<proteinExistence type="predicted"/>
<gene>
    <name evidence="2" type="ORF">D5F01_LYC11297</name>
</gene>
<dbReference type="EMBL" id="REGW02000011">
    <property type="protein sequence ID" value="KAE8289592.1"/>
    <property type="molecule type" value="Genomic_DNA"/>
</dbReference>
<protein>
    <submittedName>
        <fullName evidence="2">Rab3 GTPase-activating protein non-catalytic subunit RGAP-iso</fullName>
    </submittedName>
</protein>
<evidence type="ECO:0000259" key="1">
    <source>
        <dbReference type="Pfam" id="PF14656"/>
    </source>
</evidence>
<dbReference type="Proteomes" id="UP000424527">
    <property type="component" value="Unassembled WGS sequence"/>
</dbReference>
<evidence type="ECO:0000313" key="3">
    <source>
        <dbReference type="Proteomes" id="UP000424527"/>
    </source>
</evidence>
<dbReference type="AlphaFoldDB" id="A0A6G0IEC5"/>
<dbReference type="Pfam" id="PF14656">
    <property type="entry name" value="RAB3GAP2_C"/>
    <property type="match status" value="1"/>
</dbReference>
<name>A0A6G0IEC5_LARCR</name>
<feature type="domain" description="Rab3GAP regulatory subunit C-terminal" evidence="1">
    <location>
        <begin position="1"/>
        <end position="203"/>
    </location>
</feature>
<dbReference type="InterPro" id="IPR029257">
    <property type="entry name" value="RAB3GAP2_C"/>
</dbReference>
<reference evidence="2 3" key="1">
    <citation type="submission" date="2019-07" db="EMBL/GenBank/DDBJ databases">
        <title>Chromosome genome assembly for large yellow croaker.</title>
        <authorList>
            <person name="Xiao S."/>
        </authorList>
    </citation>
    <scope>NUCLEOTIDE SEQUENCE [LARGE SCALE GENOMIC DNA]</scope>
    <source>
        <strain evidence="2">JMULYC20181020</strain>
        <tissue evidence="2">Muscle</tissue>
    </source>
</reference>
<accession>A0A6G0IEC5</accession>
<keyword evidence="3" id="KW-1185">Reference proteome</keyword>
<organism evidence="2 3">
    <name type="scientific">Larimichthys crocea</name>
    <name type="common">Large yellow croaker</name>
    <name type="synonym">Pseudosciaena crocea</name>
    <dbReference type="NCBI Taxonomy" id="215358"/>
    <lineage>
        <taxon>Eukaryota</taxon>
        <taxon>Metazoa</taxon>
        <taxon>Chordata</taxon>
        <taxon>Craniata</taxon>
        <taxon>Vertebrata</taxon>
        <taxon>Euteleostomi</taxon>
        <taxon>Actinopterygii</taxon>
        <taxon>Neopterygii</taxon>
        <taxon>Teleostei</taxon>
        <taxon>Neoteleostei</taxon>
        <taxon>Acanthomorphata</taxon>
        <taxon>Eupercaria</taxon>
        <taxon>Sciaenidae</taxon>
        <taxon>Larimichthys</taxon>
    </lineage>
</organism>
<comment type="caution">
    <text evidence="2">The sequence shown here is derived from an EMBL/GenBank/DDBJ whole genome shotgun (WGS) entry which is preliminary data.</text>
</comment>
<evidence type="ECO:0000313" key="2">
    <source>
        <dbReference type="EMBL" id="KAE8289592.1"/>
    </source>
</evidence>
<sequence length="226" mass="25064">MTFSLKVKPLSLFDSKGKNAFFRDLTSIQLMPSGVMDPGLVSIRQEFLLRVLTGWVQAIGDTSSSTSGTRSPPLPSNGPNADWWPSLCQELSALLQVNPDILKRHLVCELYNQGLDLRAEEVMLEVEDKDVLGSQLLVLTGQRLSYSLLHSQSQTQAAMELLARLPPTLCTWLKAMDPSELRCPLVPLSQTSRLVSRLIEILPENHAQYSLALHLLEAVEALTTED</sequence>